<evidence type="ECO:0000313" key="1">
    <source>
        <dbReference type="EMBL" id="GAI77643.1"/>
    </source>
</evidence>
<comment type="caution">
    <text evidence="1">The sequence shown here is derived from an EMBL/GenBank/DDBJ whole genome shotgun (WGS) entry which is preliminary data.</text>
</comment>
<evidence type="ECO:0008006" key="2">
    <source>
        <dbReference type="Google" id="ProtNLM"/>
    </source>
</evidence>
<organism evidence="1">
    <name type="scientific">marine sediment metagenome</name>
    <dbReference type="NCBI Taxonomy" id="412755"/>
    <lineage>
        <taxon>unclassified sequences</taxon>
        <taxon>metagenomes</taxon>
        <taxon>ecological metagenomes</taxon>
    </lineage>
</organism>
<sequence length="124" mass="14689">MSVHKKRVCVFLTKPYLDGMDHLVKQGIHLERQSVIRDALRIYLRAHRIPPFYVEAETFPMERIIEIMDYDFAFRLRPSDVPAYLDEDFEAGEGGESHDAFRVVDQIAMYLRELKEQKQKETKD</sequence>
<reference evidence="1" key="1">
    <citation type="journal article" date="2014" name="Front. Microbiol.">
        <title>High frequency of phylogenetically diverse reductive dehalogenase-homologous genes in deep subseafloor sedimentary metagenomes.</title>
        <authorList>
            <person name="Kawai M."/>
            <person name="Futagami T."/>
            <person name="Toyoda A."/>
            <person name="Takaki Y."/>
            <person name="Nishi S."/>
            <person name="Hori S."/>
            <person name="Arai W."/>
            <person name="Tsubouchi T."/>
            <person name="Morono Y."/>
            <person name="Uchiyama I."/>
            <person name="Ito T."/>
            <person name="Fujiyama A."/>
            <person name="Inagaki F."/>
            <person name="Takami H."/>
        </authorList>
    </citation>
    <scope>NUCLEOTIDE SEQUENCE</scope>
    <source>
        <strain evidence="1">Expedition CK06-06</strain>
    </source>
</reference>
<gene>
    <name evidence="1" type="ORF">S12H4_18615</name>
</gene>
<dbReference type="AlphaFoldDB" id="X1RAR6"/>
<proteinExistence type="predicted"/>
<dbReference type="EMBL" id="BARW01009214">
    <property type="protein sequence ID" value="GAI77643.1"/>
    <property type="molecule type" value="Genomic_DNA"/>
</dbReference>
<protein>
    <recommendedName>
        <fullName evidence="2">Ribbon-helix-helix protein CopG domain-containing protein</fullName>
    </recommendedName>
</protein>
<accession>X1RAR6</accession>
<name>X1RAR6_9ZZZZ</name>